<sequence length="249" mass="27814">MTTIDTTAITVELPEAFDPRWSRLPGIQVDGRRITIDPTEYFFRFESNTWLVADWELVTTRLLDVDETNESAVEQLALDFIKNHGESTSDAARVLTTAYEVYAYLFRDEHLAGLGLSQITADHLRMLREAATLMALNKVEVDGRISNVGPCWFFPAATSVVFDLDGEMGGMLDEVYHGGWFNEHRRIESIKAHTALGGRLVHGCQSVPDQTGGVVAPYGASMAKFRDDLAEFKASWIEQVYAHRVNPSA</sequence>
<keyword evidence="2" id="KW-1185">Reference proteome</keyword>
<reference evidence="2" key="1">
    <citation type="journal article" date="2019" name="Int. J. Syst. Evol. Microbiol.">
        <title>The Global Catalogue of Microorganisms (GCM) 10K type strain sequencing project: providing services to taxonomists for standard genome sequencing and annotation.</title>
        <authorList>
            <consortium name="The Broad Institute Genomics Platform"/>
            <consortium name="The Broad Institute Genome Sequencing Center for Infectious Disease"/>
            <person name="Wu L."/>
            <person name="Ma J."/>
        </authorList>
    </citation>
    <scope>NUCLEOTIDE SEQUENCE [LARGE SCALE GENOMIC DNA]</scope>
    <source>
        <strain evidence="2">CGMCC 4.7275</strain>
    </source>
</reference>
<accession>A0ABQ2DWQ4</accession>
<protein>
    <submittedName>
        <fullName evidence="1">Uncharacterized protein</fullName>
    </submittedName>
</protein>
<dbReference type="RefSeq" id="WP_189105513.1">
    <property type="nucleotide sequence ID" value="NZ_BMMV01000001.1"/>
</dbReference>
<evidence type="ECO:0000313" key="1">
    <source>
        <dbReference type="EMBL" id="GGJ76303.1"/>
    </source>
</evidence>
<dbReference type="Proteomes" id="UP000660265">
    <property type="component" value="Unassembled WGS sequence"/>
</dbReference>
<gene>
    <name evidence="1" type="ORF">GCM10011583_04560</name>
</gene>
<comment type="caution">
    <text evidence="1">The sequence shown here is derived from an EMBL/GenBank/DDBJ whole genome shotgun (WGS) entry which is preliminary data.</text>
</comment>
<organism evidence="1 2">
    <name type="scientific">Streptomyces camponoticapitis</name>
    <dbReference type="NCBI Taxonomy" id="1616125"/>
    <lineage>
        <taxon>Bacteria</taxon>
        <taxon>Bacillati</taxon>
        <taxon>Actinomycetota</taxon>
        <taxon>Actinomycetes</taxon>
        <taxon>Kitasatosporales</taxon>
        <taxon>Streptomycetaceae</taxon>
        <taxon>Streptomyces</taxon>
    </lineage>
</organism>
<proteinExistence type="predicted"/>
<dbReference type="EMBL" id="BMMV01000001">
    <property type="protein sequence ID" value="GGJ76303.1"/>
    <property type="molecule type" value="Genomic_DNA"/>
</dbReference>
<evidence type="ECO:0000313" key="2">
    <source>
        <dbReference type="Proteomes" id="UP000660265"/>
    </source>
</evidence>
<name>A0ABQ2DWQ4_9ACTN</name>